<accession>A0AAW5EZC7</accession>
<organism evidence="1 2">
    <name type="scientific">Clostridium symbiosum</name>
    <name type="common">Bacteroides symbiosus</name>
    <dbReference type="NCBI Taxonomy" id="1512"/>
    <lineage>
        <taxon>Bacteria</taxon>
        <taxon>Bacillati</taxon>
        <taxon>Bacillota</taxon>
        <taxon>Clostridia</taxon>
        <taxon>Lachnospirales</taxon>
        <taxon>Lachnospiraceae</taxon>
        <taxon>Otoolea</taxon>
    </lineage>
</organism>
<dbReference type="Proteomes" id="UP001203136">
    <property type="component" value="Unassembled WGS sequence"/>
</dbReference>
<protein>
    <submittedName>
        <fullName evidence="1">Uncharacterized protein</fullName>
    </submittedName>
</protein>
<proteinExistence type="predicted"/>
<dbReference type="AlphaFoldDB" id="A0AAW5EZC7"/>
<dbReference type="RefSeq" id="WP_024739523.1">
    <property type="nucleotide sequence ID" value="NZ_JAINVB010000001.1"/>
</dbReference>
<evidence type="ECO:0000313" key="2">
    <source>
        <dbReference type="Proteomes" id="UP001203136"/>
    </source>
</evidence>
<name>A0AAW5EZC7_CLOSY</name>
<comment type="caution">
    <text evidence="1">The sequence shown here is derived from an EMBL/GenBank/DDBJ whole genome shotgun (WGS) entry which is preliminary data.</text>
</comment>
<reference evidence="1" key="1">
    <citation type="journal article" date="2022" name="Cell Host Microbe">
        <title>Colonization of the live biotherapeutic product VE303 and modulation of the microbiota and metabolites in healthy volunteers.</title>
        <authorList>
            <person name="Dsouza M."/>
            <person name="Menon R."/>
            <person name="Crossette E."/>
            <person name="Bhattarai S.K."/>
            <person name="Schneider J."/>
            <person name="Kim Y.G."/>
            <person name="Reddy S."/>
            <person name="Caballero S."/>
            <person name="Felix C."/>
            <person name="Cornacchione L."/>
            <person name="Hendrickson J."/>
            <person name="Watson A.R."/>
            <person name="Minot S.S."/>
            <person name="Greenfield N."/>
            <person name="Schopf L."/>
            <person name="Szabady R."/>
            <person name="Patarroyo J."/>
            <person name="Smith W."/>
            <person name="Harrison P."/>
            <person name="Kuijper E.J."/>
            <person name="Kelly C.P."/>
            <person name="Olle B."/>
            <person name="Bobilev D."/>
            <person name="Silber J.L."/>
            <person name="Bucci V."/>
            <person name="Roberts B."/>
            <person name="Faith J."/>
            <person name="Norman J.M."/>
        </authorList>
    </citation>
    <scope>NUCLEOTIDE SEQUENCE</scope>
    <source>
        <strain evidence="1">VE303-04</strain>
    </source>
</reference>
<evidence type="ECO:0000313" key="1">
    <source>
        <dbReference type="EMBL" id="MCK0085013.1"/>
    </source>
</evidence>
<gene>
    <name evidence="1" type="ORF">K5I21_03775</name>
</gene>
<sequence>MKLENIEIFEKLYTQIKGIYSELCILSKKAPDGSINKFKLKFVNQIILIANQILGTEYAPFTDFELFDEDDMSTNSDVVFILSQYIKCLEKYKFDNIYRSTGHWYWRLEGSKEQIETSSPPTELYL</sequence>
<dbReference type="EMBL" id="JAINVB010000001">
    <property type="protein sequence ID" value="MCK0085013.1"/>
    <property type="molecule type" value="Genomic_DNA"/>
</dbReference>